<dbReference type="InterPro" id="IPR001633">
    <property type="entry name" value="EAL_dom"/>
</dbReference>
<dbReference type="PANTHER" id="PTHR33121:SF70">
    <property type="entry name" value="SIGNALING PROTEIN YKOW"/>
    <property type="match status" value="1"/>
</dbReference>
<dbReference type="CDD" id="cd00156">
    <property type="entry name" value="REC"/>
    <property type="match status" value="1"/>
</dbReference>
<accession>A0ABV1DHX2</accession>
<proteinExistence type="predicted"/>
<gene>
    <name evidence="6" type="ORF">WMO65_03035</name>
</gene>
<organism evidence="6 7">
    <name type="scientific">Blautia caccae</name>
    <dbReference type="NCBI Taxonomy" id="3133175"/>
    <lineage>
        <taxon>Bacteria</taxon>
        <taxon>Bacillati</taxon>
        <taxon>Bacillota</taxon>
        <taxon>Clostridia</taxon>
        <taxon>Lachnospirales</taxon>
        <taxon>Lachnospiraceae</taxon>
        <taxon>Blautia</taxon>
    </lineage>
</organism>
<dbReference type="Proteomes" id="UP001457898">
    <property type="component" value="Unassembled WGS sequence"/>
</dbReference>
<dbReference type="InterPro" id="IPR035919">
    <property type="entry name" value="EAL_sf"/>
</dbReference>
<dbReference type="EMBL" id="JBBMFP010000002">
    <property type="protein sequence ID" value="MEQ2429968.1"/>
    <property type="molecule type" value="Genomic_DNA"/>
</dbReference>
<dbReference type="Pfam" id="PF00072">
    <property type="entry name" value="Response_reg"/>
    <property type="match status" value="1"/>
</dbReference>
<comment type="function">
    <text evidence="2">May play the central regulatory role in sporulation. It may be an element of the effector pathway responsible for the activation of sporulation genes in response to nutritional stress. Spo0A may act in concert with spo0H (a sigma factor) to control the expression of some genes that are critical to the sporulation process.</text>
</comment>
<keyword evidence="7" id="KW-1185">Reference proteome</keyword>
<dbReference type="SMART" id="SM00448">
    <property type="entry name" value="REC"/>
    <property type="match status" value="1"/>
</dbReference>
<dbReference type="Pfam" id="PF00563">
    <property type="entry name" value="EAL"/>
    <property type="match status" value="1"/>
</dbReference>
<evidence type="ECO:0000259" key="5">
    <source>
        <dbReference type="PROSITE" id="PS50883"/>
    </source>
</evidence>
<dbReference type="SUPFAM" id="SSF141868">
    <property type="entry name" value="EAL domain-like"/>
    <property type="match status" value="1"/>
</dbReference>
<comment type="caution">
    <text evidence="3">Lacks conserved residue(s) required for the propagation of feature annotation.</text>
</comment>
<dbReference type="PANTHER" id="PTHR33121">
    <property type="entry name" value="CYCLIC DI-GMP PHOSPHODIESTERASE PDEF"/>
    <property type="match status" value="1"/>
</dbReference>
<dbReference type="Gene3D" id="3.40.50.2300">
    <property type="match status" value="1"/>
</dbReference>
<dbReference type="InterPro" id="IPR001789">
    <property type="entry name" value="Sig_transdc_resp-reg_receiver"/>
</dbReference>
<name>A0ABV1DHX2_9FIRM</name>
<protein>
    <recommendedName>
        <fullName evidence="1">Stage 0 sporulation protein A homolog</fullName>
    </recommendedName>
</protein>
<sequence length="235" mass="26621">MYFNILHVIIKICNAHEQTRFIMGLARSMCLSVIAEGVETKEQLERLHQYGCDYVQGYYFAKPMPCEEFEALMCLDDRQLEIQEELPLLDEKGFLVVADEMAAYRNKVHDTFSDKYTVLEAADRETVLALLTRYGNRIAAIILNLSIKTLDGFTILGALQKSKMVWDIPVIATGPANEELEGRAMELGASDYTAKPHLQSRLRKRTLHAVELTLLRKAALDLRKEAYGSHRGLPG</sequence>
<dbReference type="PROSITE" id="PS50883">
    <property type="entry name" value="EAL"/>
    <property type="match status" value="1"/>
</dbReference>
<reference evidence="6 7" key="1">
    <citation type="submission" date="2024-03" db="EMBL/GenBank/DDBJ databases">
        <title>Human intestinal bacterial collection.</title>
        <authorList>
            <person name="Pauvert C."/>
            <person name="Hitch T.C.A."/>
            <person name="Clavel T."/>
        </authorList>
    </citation>
    <scope>NUCLEOTIDE SEQUENCE [LARGE SCALE GENOMIC DNA]</scope>
    <source>
        <strain evidence="6 7">CLA-SR-H028</strain>
    </source>
</reference>
<feature type="domain" description="Response regulatory" evidence="4">
    <location>
        <begin position="93"/>
        <end position="210"/>
    </location>
</feature>
<evidence type="ECO:0000256" key="1">
    <source>
        <dbReference type="ARBA" id="ARBA00018672"/>
    </source>
</evidence>
<feature type="domain" description="EAL" evidence="5">
    <location>
        <begin position="1"/>
        <end position="77"/>
    </location>
</feature>
<evidence type="ECO:0000313" key="7">
    <source>
        <dbReference type="Proteomes" id="UP001457898"/>
    </source>
</evidence>
<dbReference type="InterPro" id="IPR011006">
    <property type="entry name" value="CheY-like_superfamily"/>
</dbReference>
<dbReference type="SUPFAM" id="SSF52172">
    <property type="entry name" value="CheY-like"/>
    <property type="match status" value="1"/>
</dbReference>
<evidence type="ECO:0000256" key="2">
    <source>
        <dbReference type="ARBA" id="ARBA00024867"/>
    </source>
</evidence>
<comment type="caution">
    <text evidence="6">The sequence shown here is derived from an EMBL/GenBank/DDBJ whole genome shotgun (WGS) entry which is preliminary data.</text>
</comment>
<evidence type="ECO:0000313" key="6">
    <source>
        <dbReference type="EMBL" id="MEQ2429968.1"/>
    </source>
</evidence>
<evidence type="ECO:0000259" key="4">
    <source>
        <dbReference type="PROSITE" id="PS50110"/>
    </source>
</evidence>
<evidence type="ECO:0000256" key="3">
    <source>
        <dbReference type="PROSITE-ProRule" id="PRU00169"/>
    </source>
</evidence>
<dbReference type="InterPro" id="IPR050706">
    <property type="entry name" value="Cyclic-di-GMP_PDE-like"/>
</dbReference>
<dbReference type="PROSITE" id="PS50110">
    <property type="entry name" value="RESPONSE_REGULATORY"/>
    <property type="match status" value="1"/>
</dbReference>
<dbReference type="Gene3D" id="3.20.20.450">
    <property type="entry name" value="EAL domain"/>
    <property type="match status" value="1"/>
</dbReference>